<keyword evidence="4" id="KW-0503">Monooxygenase</keyword>
<dbReference type="PANTHER" id="PTHR42847:SF8">
    <property type="entry name" value="CONSERVED PROTEIN"/>
    <property type="match status" value="1"/>
</dbReference>
<dbReference type="InterPro" id="IPR011251">
    <property type="entry name" value="Luciferase-like_dom"/>
</dbReference>
<dbReference type="EMBL" id="BAAANF010000008">
    <property type="protein sequence ID" value="GAA1679778.1"/>
    <property type="molecule type" value="Genomic_DNA"/>
</dbReference>
<name>A0ABN2H057_9ACTN</name>
<dbReference type="PANTHER" id="PTHR42847">
    <property type="entry name" value="ALKANESULFONATE MONOOXYGENASE"/>
    <property type="match status" value="1"/>
</dbReference>
<dbReference type="InterPro" id="IPR050172">
    <property type="entry name" value="SsuD_RutA_monooxygenase"/>
</dbReference>
<dbReference type="Pfam" id="PF00296">
    <property type="entry name" value="Bac_luciferase"/>
    <property type="match status" value="1"/>
</dbReference>
<dbReference type="InterPro" id="IPR019952">
    <property type="entry name" value="F420_OxRdatse_Rv1855c_pred"/>
</dbReference>
<evidence type="ECO:0000256" key="3">
    <source>
        <dbReference type="ARBA" id="ARBA00023002"/>
    </source>
</evidence>
<sequence length="313" mass="34246">MKYNLFLPTGFGSDFTAFKDPVEAAERVIELARTAEKSGFSEVWLPDHLQTIPPSDGYLFEAWTLLTAVARATDTIRVGQLVTGNGYRNPALQAKMASTLDVLSHGRLTFGIGAGWYEADYDAFGYEFPTAGQRLRELREAVQIIQSLWTDEVTNFDGKFYTLKNAYAQPKGVQEPRIPLLVAGGGEKVTLRIAAEFADACNLMTSPAEVERKLQILRAHAADVGRDFASIRITVTTAALLTDTDKAAQALLHPSMGAFYPGDFASYLLYGTPETIRNRIAAYEQAGVTELAVGFHHSTDPKAIQEFAQAVAL</sequence>
<evidence type="ECO:0000313" key="6">
    <source>
        <dbReference type="EMBL" id="GAA1679778.1"/>
    </source>
</evidence>
<evidence type="ECO:0000313" key="7">
    <source>
        <dbReference type="Proteomes" id="UP001500280"/>
    </source>
</evidence>
<dbReference type="NCBIfam" id="TIGR03560">
    <property type="entry name" value="F420_Rv1855c"/>
    <property type="match status" value="1"/>
</dbReference>
<reference evidence="6 7" key="1">
    <citation type="journal article" date="2019" name="Int. J. Syst. Evol. Microbiol.">
        <title>The Global Catalogue of Microorganisms (GCM) 10K type strain sequencing project: providing services to taxonomists for standard genome sequencing and annotation.</title>
        <authorList>
            <consortium name="The Broad Institute Genomics Platform"/>
            <consortium name="The Broad Institute Genome Sequencing Center for Infectious Disease"/>
            <person name="Wu L."/>
            <person name="Ma J."/>
        </authorList>
    </citation>
    <scope>NUCLEOTIDE SEQUENCE [LARGE SCALE GENOMIC DNA]</scope>
    <source>
        <strain evidence="6 7">JCM 14307</strain>
    </source>
</reference>
<keyword evidence="1" id="KW-0285">Flavoprotein</keyword>
<accession>A0ABN2H057</accession>
<protein>
    <submittedName>
        <fullName evidence="6">LLM class F420-dependent oxidoreductase</fullName>
    </submittedName>
</protein>
<dbReference type="SUPFAM" id="SSF51679">
    <property type="entry name" value="Bacterial luciferase-like"/>
    <property type="match status" value="1"/>
</dbReference>
<keyword evidence="3" id="KW-0560">Oxidoreductase</keyword>
<comment type="caution">
    <text evidence="6">The sequence shown here is derived from an EMBL/GenBank/DDBJ whole genome shotgun (WGS) entry which is preliminary data.</text>
</comment>
<keyword evidence="2" id="KW-0288">FMN</keyword>
<dbReference type="RefSeq" id="WP_344149641.1">
    <property type="nucleotide sequence ID" value="NZ_BAAANF010000008.1"/>
</dbReference>
<organism evidence="6 7">
    <name type="scientific">Kribbella yunnanensis</name>
    <dbReference type="NCBI Taxonomy" id="190194"/>
    <lineage>
        <taxon>Bacteria</taxon>
        <taxon>Bacillati</taxon>
        <taxon>Actinomycetota</taxon>
        <taxon>Actinomycetes</taxon>
        <taxon>Propionibacteriales</taxon>
        <taxon>Kribbellaceae</taxon>
        <taxon>Kribbella</taxon>
    </lineage>
</organism>
<dbReference type="Gene3D" id="3.20.20.30">
    <property type="entry name" value="Luciferase-like domain"/>
    <property type="match status" value="1"/>
</dbReference>
<proteinExistence type="predicted"/>
<evidence type="ECO:0000256" key="4">
    <source>
        <dbReference type="ARBA" id="ARBA00023033"/>
    </source>
</evidence>
<keyword evidence="7" id="KW-1185">Reference proteome</keyword>
<evidence type="ECO:0000256" key="2">
    <source>
        <dbReference type="ARBA" id="ARBA00022643"/>
    </source>
</evidence>
<evidence type="ECO:0000256" key="1">
    <source>
        <dbReference type="ARBA" id="ARBA00022630"/>
    </source>
</evidence>
<evidence type="ECO:0000259" key="5">
    <source>
        <dbReference type="Pfam" id="PF00296"/>
    </source>
</evidence>
<dbReference type="InterPro" id="IPR036661">
    <property type="entry name" value="Luciferase-like_sf"/>
</dbReference>
<dbReference type="Proteomes" id="UP001500280">
    <property type="component" value="Unassembled WGS sequence"/>
</dbReference>
<feature type="domain" description="Luciferase-like" evidence="5">
    <location>
        <begin position="1"/>
        <end position="256"/>
    </location>
</feature>
<gene>
    <name evidence="6" type="ORF">GCM10009745_24620</name>
</gene>